<sequence length="95" mass="11008">MGKKKDTWRAFAARHHLKVEHGAWRDGGAWFHPLKAFPAFLGDEGGYVWFETKQEYENAGKAGYIRIGVEINVPKGIRHIPGYIKIMKDFEQKYD</sequence>
<reference evidence="1 2" key="1">
    <citation type="submission" date="2020-03" db="EMBL/GenBank/DDBJ databases">
        <title>Genomic Encyclopedia of Type Strains, Phase IV (KMG-IV): sequencing the most valuable type-strain genomes for metagenomic binning, comparative biology and taxonomic classification.</title>
        <authorList>
            <person name="Goeker M."/>
        </authorList>
    </citation>
    <scope>NUCLEOTIDE SEQUENCE [LARGE SCALE GENOMIC DNA]</scope>
    <source>
        <strain evidence="1 2">DSM 24233</strain>
    </source>
</reference>
<evidence type="ECO:0000313" key="1">
    <source>
        <dbReference type="EMBL" id="NJB68498.1"/>
    </source>
</evidence>
<comment type="caution">
    <text evidence="1">The sequence shown here is derived from an EMBL/GenBank/DDBJ whole genome shotgun (WGS) entry which is preliminary data.</text>
</comment>
<dbReference type="AlphaFoldDB" id="A0A846QJW4"/>
<evidence type="ECO:0000313" key="2">
    <source>
        <dbReference type="Proteomes" id="UP000580856"/>
    </source>
</evidence>
<protein>
    <submittedName>
        <fullName evidence="1">Uncharacterized protein</fullName>
    </submittedName>
</protein>
<gene>
    <name evidence="1" type="ORF">GGQ74_002171</name>
</gene>
<keyword evidence="2" id="KW-1185">Reference proteome</keyword>
<dbReference type="Proteomes" id="UP000580856">
    <property type="component" value="Unassembled WGS sequence"/>
</dbReference>
<name>A0A846QJW4_9BACT</name>
<proteinExistence type="predicted"/>
<accession>A0A846QJW4</accession>
<organism evidence="1 2">
    <name type="scientific">Desulfobaculum xiamenense</name>
    <dbReference type="NCBI Taxonomy" id="995050"/>
    <lineage>
        <taxon>Bacteria</taxon>
        <taxon>Pseudomonadati</taxon>
        <taxon>Thermodesulfobacteriota</taxon>
        <taxon>Desulfovibrionia</taxon>
        <taxon>Desulfovibrionales</taxon>
        <taxon>Desulfovibrionaceae</taxon>
        <taxon>Desulfobaculum</taxon>
    </lineage>
</organism>
<dbReference type="RefSeq" id="WP_167941559.1">
    <property type="nucleotide sequence ID" value="NZ_JAATJA010000002.1"/>
</dbReference>
<dbReference type="EMBL" id="JAATJA010000002">
    <property type="protein sequence ID" value="NJB68498.1"/>
    <property type="molecule type" value="Genomic_DNA"/>
</dbReference>